<evidence type="ECO:0000313" key="2">
    <source>
        <dbReference type="Proteomes" id="UP000192674"/>
    </source>
</evidence>
<keyword evidence="2" id="KW-1185">Reference proteome</keyword>
<proteinExistence type="predicted"/>
<sequence length="150" mass="16376">MGDNRRMGFVLDDAIRIAREAHAGQVDKSGKPYIDHPLRVMARVKGAHAQMAAVLHDVIEDTSVTAADLRSQGCPENVVTAVIALSKIPGEPMPDYLRRVAADPIAVQVKRADIGDNTDPVRLAALEEETQNRLRAKYAEAIRLLDELTA</sequence>
<dbReference type="AlphaFoldDB" id="A0A1W2FXF9"/>
<dbReference type="Pfam" id="PF13328">
    <property type="entry name" value="HD_4"/>
    <property type="match status" value="1"/>
</dbReference>
<dbReference type="SUPFAM" id="SSF109604">
    <property type="entry name" value="HD-domain/PDEase-like"/>
    <property type="match status" value="1"/>
</dbReference>
<protein>
    <submittedName>
        <fullName evidence="1">HD domain-containing protein</fullName>
    </submittedName>
</protein>
<name>A0A1W2FXF9_KIBAR</name>
<accession>A0A1W2FXF9</accession>
<gene>
    <name evidence="1" type="ORF">SAMN05661093_10223</name>
</gene>
<organism evidence="1 2">
    <name type="scientific">Kibdelosporangium aridum</name>
    <dbReference type="NCBI Taxonomy" id="2030"/>
    <lineage>
        <taxon>Bacteria</taxon>
        <taxon>Bacillati</taxon>
        <taxon>Actinomycetota</taxon>
        <taxon>Actinomycetes</taxon>
        <taxon>Pseudonocardiales</taxon>
        <taxon>Pseudonocardiaceae</taxon>
        <taxon>Kibdelosporangium</taxon>
    </lineage>
</organism>
<dbReference type="Gene3D" id="1.10.3210.10">
    <property type="entry name" value="Hypothetical protein af1432"/>
    <property type="match status" value="1"/>
</dbReference>
<dbReference type="Proteomes" id="UP000192674">
    <property type="component" value="Unassembled WGS sequence"/>
</dbReference>
<dbReference type="EMBL" id="FWXV01000016">
    <property type="protein sequence ID" value="SMD26639.1"/>
    <property type="molecule type" value="Genomic_DNA"/>
</dbReference>
<evidence type="ECO:0000313" key="1">
    <source>
        <dbReference type="EMBL" id="SMD26639.1"/>
    </source>
</evidence>
<reference evidence="1 2" key="1">
    <citation type="submission" date="2017-04" db="EMBL/GenBank/DDBJ databases">
        <authorList>
            <person name="Afonso C.L."/>
            <person name="Miller P.J."/>
            <person name="Scott M.A."/>
            <person name="Spackman E."/>
            <person name="Goraichik I."/>
            <person name="Dimitrov K.M."/>
            <person name="Suarez D.L."/>
            <person name="Swayne D.E."/>
        </authorList>
    </citation>
    <scope>NUCLEOTIDE SEQUENCE [LARGE SCALE GENOMIC DNA]</scope>
    <source>
        <strain evidence="1 2">DSM 43828</strain>
    </source>
</reference>